<feature type="region of interest" description="Disordered" evidence="1">
    <location>
        <begin position="1"/>
        <end position="55"/>
    </location>
</feature>
<dbReference type="Proteomes" id="UP000030703">
    <property type="component" value="Unassembled WGS sequence"/>
</dbReference>
<feature type="compositionally biased region" description="Acidic residues" evidence="1">
    <location>
        <begin position="1"/>
        <end position="11"/>
    </location>
</feature>
<reference evidence="2" key="2">
    <citation type="submission" date="2012-05" db="EMBL/GenBank/DDBJ databases">
        <title>Annotation of the Genome Sequence of Fusarium oxysporum f. sp. melonis 26406.</title>
        <authorList>
            <consortium name="The Broad Institute Genomics Platform"/>
            <person name="Ma L.-J."/>
            <person name="Corby-Kistler H."/>
            <person name="Broz K."/>
            <person name="Gale L.R."/>
            <person name="Jonkers W."/>
            <person name="O'Donnell K."/>
            <person name="Ploetz R."/>
            <person name="Steinberg C."/>
            <person name="Schwartz D.C."/>
            <person name="VanEtten H."/>
            <person name="Zhou S."/>
            <person name="Young S.K."/>
            <person name="Zeng Q."/>
            <person name="Gargeya S."/>
            <person name="Fitzgerald M."/>
            <person name="Abouelleil A."/>
            <person name="Alvarado L."/>
            <person name="Chapman S.B."/>
            <person name="Gainer-Dewar J."/>
            <person name="Goldberg J."/>
            <person name="Griggs A."/>
            <person name="Gujja S."/>
            <person name="Hansen M."/>
            <person name="Howarth C."/>
            <person name="Imamovic A."/>
            <person name="Ireland A."/>
            <person name="Larimer J."/>
            <person name="McCowan C."/>
            <person name="Murphy C."/>
            <person name="Pearson M."/>
            <person name="Poon T.W."/>
            <person name="Priest M."/>
            <person name="Roberts A."/>
            <person name="Saif S."/>
            <person name="Shea T."/>
            <person name="Sykes S."/>
            <person name="Wortman J."/>
            <person name="Nusbaum C."/>
            <person name="Birren B."/>
        </authorList>
    </citation>
    <scope>NUCLEOTIDE SEQUENCE</scope>
    <source>
        <strain evidence="2">26406</strain>
    </source>
</reference>
<dbReference type="VEuPathDB" id="FungiDB:FOMG_17352"/>
<reference evidence="2" key="1">
    <citation type="submission" date="2012-04" db="EMBL/GenBank/DDBJ databases">
        <title>The Genome Sequence of Fusarium oxysporum melonis.</title>
        <authorList>
            <consortium name="The Broad Institute Genome Sequencing Platform"/>
            <person name="Ma L.-J."/>
            <person name="Gale L.R."/>
            <person name="Schwartz D.C."/>
            <person name="Zhou S."/>
            <person name="Corby-Kistler H."/>
            <person name="Young S.K."/>
            <person name="Zeng Q."/>
            <person name="Gargeya S."/>
            <person name="Fitzgerald M."/>
            <person name="Haas B."/>
            <person name="Abouelleil A."/>
            <person name="Alvarado L."/>
            <person name="Arachchi H.M."/>
            <person name="Berlin A."/>
            <person name="Brown A."/>
            <person name="Chapman S.B."/>
            <person name="Chen Z."/>
            <person name="Dunbar C."/>
            <person name="Freedman E."/>
            <person name="Gearin G."/>
            <person name="Goldberg J."/>
            <person name="Griggs A."/>
            <person name="Gujja S."/>
            <person name="Heiman D."/>
            <person name="Howarth C."/>
            <person name="Larson L."/>
            <person name="Lui A."/>
            <person name="MacDonald P.J.P."/>
            <person name="Montmayeur A."/>
            <person name="Murphy C."/>
            <person name="Neiman D."/>
            <person name="Pearson M."/>
            <person name="Priest M."/>
            <person name="Roberts A."/>
            <person name="Saif S."/>
            <person name="Shea T."/>
            <person name="Shenoy N."/>
            <person name="Sisk P."/>
            <person name="Stolte C."/>
            <person name="Sykes S."/>
            <person name="Wortman J."/>
            <person name="Nusbaum C."/>
            <person name="Birren B."/>
        </authorList>
    </citation>
    <scope>NUCLEOTIDE SEQUENCE</scope>
    <source>
        <strain evidence="2">26406</strain>
    </source>
</reference>
<name>W9ZCU5_FUSOX</name>
<feature type="compositionally biased region" description="Basic and acidic residues" evidence="1">
    <location>
        <begin position="12"/>
        <end position="22"/>
    </location>
</feature>
<dbReference type="HOGENOM" id="CLU_2497980_0_0_1"/>
<proteinExistence type="predicted"/>
<evidence type="ECO:0000256" key="1">
    <source>
        <dbReference type="SAM" id="MobiDB-lite"/>
    </source>
</evidence>
<evidence type="ECO:0000313" key="2">
    <source>
        <dbReference type="EMBL" id="EXK26073.1"/>
    </source>
</evidence>
<organism evidence="2">
    <name type="scientific">Fusarium oxysporum f. sp. melonis 26406</name>
    <dbReference type="NCBI Taxonomy" id="1089452"/>
    <lineage>
        <taxon>Eukaryota</taxon>
        <taxon>Fungi</taxon>
        <taxon>Dikarya</taxon>
        <taxon>Ascomycota</taxon>
        <taxon>Pezizomycotina</taxon>
        <taxon>Sordariomycetes</taxon>
        <taxon>Hypocreomycetidae</taxon>
        <taxon>Hypocreales</taxon>
        <taxon>Nectriaceae</taxon>
        <taxon>Fusarium</taxon>
        <taxon>Fusarium oxysporum species complex</taxon>
    </lineage>
</organism>
<gene>
    <name evidence="2" type="ORF">FOMG_17352</name>
</gene>
<protein>
    <submittedName>
        <fullName evidence="2">Uncharacterized protein</fullName>
    </submittedName>
</protein>
<accession>W9ZCU5</accession>
<sequence length="86" mass="9879">MTPSITDDDDEAHFSDSSDRTIKPFRLRQKEPAYLGIPSDSSVSNSSPAQAGLDSRLSKTEMRMTYLLNIIKLMVPWKRDMDEWRT</sequence>
<dbReference type="EMBL" id="JH659372">
    <property type="protein sequence ID" value="EXK26073.1"/>
    <property type="molecule type" value="Genomic_DNA"/>
</dbReference>
<dbReference type="AlphaFoldDB" id="W9ZCU5"/>